<feature type="non-terminal residue" evidence="1">
    <location>
        <position position="117"/>
    </location>
</feature>
<dbReference type="EMBL" id="BARV01025274">
    <property type="protein sequence ID" value="GAI42640.1"/>
    <property type="molecule type" value="Genomic_DNA"/>
</dbReference>
<accession>X1PU57</accession>
<gene>
    <name evidence="1" type="ORF">S06H3_41085</name>
</gene>
<evidence type="ECO:0000313" key="1">
    <source>
        <dbReference type="EMBL" id="GAI42640.1"/>
    </source>
</evidence>
<proteinExistence type="predicted"/>
<name>X1PU57_9ZZZZ</name>
<sequence length="117" mass="13172">MRAEREQNQITISLTAKEVHALQAGKTIIDRPSVTMMDAKVEVSPLSAIEEDNSGKYRYSLDRLEKGREAPIRGMLYPDGDLVIFIPKIKLSDVRIAQAILPKKKIETPLSPNRDEI</sequence>
<protein>
    <submittedName>
        <fullName evidence="1">Uncharacterized protein</fullName>
    </submittedName>
</protein>
<dbReference type="AlphaFoldDB" id="X1PU57"/>
<comment type="caution">
    <text evidence="1">The sequence shown here is derived from an EMBL/GenBank/DDBJ whole genome shotgun (WGS) entry which is preliminary data.</text>
</comment>
<organism evidence="1">
    <name type="scientific">marine sediment metagenome</name>
    <dbReference type="NCBI Taxonomy" id="412755"/>
    <lineage>
        <taxon>unclassified sequences</taxon>
        <taxon>metagenomes</taxon>
        <taxon>ecological metagenomes</taxon>
    </lineage>
</organism>
<reference evidence="1" key="1">
    <citation type="journal article" date="2014" name="Front. Microbiol.">
        <title>High frequency of phylogenetically diverse reductive dehalogenase-homologous genes in deep subseafloor sedimentary metagenomes.</title>
        <authorList>
            <person name="Kawai M."/>
            <person name="Futagami T."/>
            <person name="Toyoda A."/>
            <person name="Takaki Y."/>
            <person name="Nishi S."/>
            <person name="Hori S."/>
            <person name="Arai W."/>
            <person name="Tsubouchi T."/>
            <person name="Morono Y."/>
            <person name="Uchiyama I."/>
            <person name="Ito T."/>
            <person name="Fujiyama A."/>
            <person name="Inagaki F."/>
            <person name="Takami H."/>
        </authorList>
    </citation>
    <scope>NUCLEOTIDE SEQUENCE</scope>
    <source>
        <strain evidence="1">Expedition CK06-06</strain>
    </source>
</reference>